<dbReference type="Pfam" id="PF13442">
    <property type="entry name" value="Cytochrome_CBB3"/>
    <property type="match status" value="1"/>
</dbReference>
<gene>
    <name evidence="7" type="ORF">BN1049_00249</name>
</gene>
<evidence type="ECO:0000256" key="2">
    <source>
        <dbReference type="ARBA" id="ARBA00022723"/>
    </source>
</evidence>
<dbReference type="AlphaFoldDB" id="A0A078M3Z5"/>
<dbReference type="PANTHER" id="PTHR35008:SF9">
    <property type="entry name" value="CYTOCHROME C DOMAIN-CONTAINING PROTEIN"/>
    <property type="match status" value="1"/>
</dbReference>
<dbReference type="Gene3D" id="1.10.760.10">
    <property type="entry name" value="Cytochrome c-like domain"/>
    <property type="match status" value="2"/>
</dbReference>
<dbReference type="GO" id="GO:0020037">
    <property type="term" value="F:heme binding"/>
    <property type="evidence" value="ECO:0007669"/>
    <property type="project" value="InterPro"/>
</dbReference>
<name>A0A078M3Z5_9PSED</name>
<dbReference type="RefSeq" id="WP_052508648.1">
    <property type="nucleotide sequence ID" value="NZ_LK391969.1"/>
</dbReference>
<dbReference type="SUPFAM" id="SSF46626">
    <property type="entry name" value="Cytochrome c"/>
    <property type="match status" value="2"/>
</dbReference>
<dbReference type="InterPro" id="IPR009056">
    <property type="entry name" value="Cyt_c-like_dom"/>
</dbReference>
<dbReference type="InterPro" id="IPR051459">
    <property type="entry name" value="Cytochrome_c-type_DH"/>
</dbReference>
<dbReference type="GO" id="GO:0009055">
    <property type="term" value="F:electron transfer activity"/>
    <property type="evidence" value="ECO:0007669"/>
    <property type="project" value="InterPro"/>
</dbReference>
<dbReference type="InterPro" id="IPR036909">
    <property type="entry name" value="Cyt_c-like_dom_sf"/>
</dbReference>
<reference evidence="7" key="1">
    <citation type="submission" date="2014-07" db="EMBL/GenBank/DDBJ databases">
        <authorList>
            <person name="Urmite Genomes Urmite Genomes"/>
        </authorList>
    </citation>
    <scope>NUCLEOTIDE SEQUENCE</scope>
    <source>
        <strain evidence="7">12M76_air</strain>
    </source>
</reference>
<dbReference type="EMBL" id="LK391969">
    <property type="protein sequence ID" value="CEF25347.1"/>
    <property type="molecule type" value="Genomic_DNA"/>
</dbReference>
<proteinExistence type="predicted"/>
<dbReference type="PANTHER" id="PTHR35008">
    <property type="entry name" value="BLL4482 PROTEIN-RELATED"/>
    <property type="match status" value="1"/>
</dbReference>
<evidence type="ECO:0000259" key="6">
    <source>
        <dbReference type="PROSITE" id="PS51007"/>
    </source>
</evidence>
<accession>A0A078M3Z5</accession>
<feature type="domain" description="Cytochrome c" evidence="6">
    <location>
        <begin position="206"/>
        <end position="291"/>
    </location>
</feature>
<organism evidence="7">
    <name type="scientific">Pseudomonas saudimassiliensis</name>
    <dbReference type="NCBI Taxonomy" id="1461581"/>
    <lineage>
        <taxon>Bacteria</taxon>
        <taxon>Pseudomonadati</taxon>
        <taxon>Pseudomonadota</taxon>
        <taxon>Gammaproteobacteria</taxon>
        <taxon>Pseudomonadales</taxon>
        <taxon>Pseudomonadaceae</taxon>
        <taxon>Pseudomonas</taxon>
    </lineage>
</organism>
<dbReference type="GO" id="GO:0046872">
    <property type="term" value="F:metal ion binding"/>
    <property type="evidence" value="ECO:0007669"/>
    <property type="project" value="UniProtKB-KW"/>
</dbReference>
<dbReference type="EMBL" id="LM997413">
    <property type="protein sequence ID" value="CEA00970.1"/>
    <property type="molecule type" value="Genomic_DNA"/>
</dbReference>
<feature type="chain" id="PRO_5007377798" evidence="5">
    <location>
        <begin position="33"/>
        <end position="351"/>
    </location>
</feature>
<dbReference type="PATRIC" id="fig|1461581.3.peg.244"/>
<sequence length="351" mass="39191">MNNLISFVPRLRRCLLMTLGCLLASPLSLVQAQAKTELSQESLQVLASMAPGAPAPTADSYVHIPPTMEDLEASSLHPETKRVIRRGYDIFTNTQQFRDEYVFNDMNCSSCHLGAGRLPFSGPIWPAAVTLPNYRPKNDHVNNLEERIAGCFTYSMNGKPPAYGSDDMIALSAYHQWLASGVPMFLAADNIYGRGFPRLEEPAEKPDYQRGKATYEAQCSICHGSDGAGLTTRGEVVFPPVWGDHSYNWGAGISRVFTLASFIKHNMPLGQPNSLTDQQAWDLAQFIDSQERPQDPRYTGDVKETLELYGDTFHKHTMYGQEVEGRVLGDHDNVGRKDFLKPDVLRPRTYD</sequence>
<evidence type="ECO:0000256" key="1">
    <source>
        <dbReference type="ARBA" id="ARBA00022617"/>
    </source>
</evidence>
<dbReference type="PROSITE" id="PS51007">
    <property type="entry name" value="CYTC"/>
    <property type="match status" value="2"/>
</dbReference>
<protein>
    <submittedName>
        <fullName evidence="7">Cytochrome c family protein</fullName>
    </submittedName>
</protein>
<keyword evidence="5" id="KW-0732">Signal</keyword>
<evidence type="ECO:0000256" key="4">
    <source>
        <dbReference type="PROSITE-ProRule" id="PRU00433"/>
    </source>
</evidence>
<evidence type="ECO:0000256" key="3">
    <source>
        <dbReference type="ARBA" id="ARBA00023004"/>
    </source>
</evidence>
<feature type="signal peptide" evidence="5">
    <location>
        <begin position="1"/>
        <end position="32"/>
    </location>
</feature>
<evidence type="ECO:0000256" key="5">
    <source>
        <dbReference type="SAM" id="SignalP"/>
    </source>
</evidence>
<keyword evidence="2 4" id="KW-0479">Metal-binding</keyword>
<feature type="domain" description="Cytochrome c" evidence="6">
    <location>
        <begin position="82"/>
        <end position="179"/>
    </location>
</feature>
<keyword evidence="3 4" id="KW-0408">Iron</keyword>
<evidence type="ECO:0000313" key="7">
    <source>
        <dbReference type="EMBL" id="CEA00970.1"/>
    </source>
</evidence>
<dbReference type="Pfam" id="PF21342">
    <property type="entry name" value="SoxA-TsdA_cyt-c"/>
    <property type="match status" value="1"/>
</dbReference>
<keyword evidence="1 4" id="KW-0349">Heme</keyword>